<keyword evidence="2" id="KW-1185">Reference proteome</keyword>
<accession>A0A222P2V5</accession>
<gene>
    <name evidence="1" type="ORF">clem_08100</name>
</gene>
<dbReference type="AlphaFoldDB" id="A0A222P2V5"/>
<dbReference type="KEGG" id="lcd:clem_08100"/>
<evidence type="ECO:0000313" key="1">
    <source>
        <dbReference type="EMBL" id="ASQ46172.1"/>
    </source>
</evidence>
<protein>
    <submittedName>
        <fullName evidence="1">Uncharacterized protein</fullName>
    </submittedName>
</protein>
<evidence type="ECO:0000313" key="2">
    <source>
        <dbReference type="Proteomes" id="UP000201728"/>
    </source>
</evidence>
<name>A0A222P2V5_9GAMM</name>
<dbReference type="EMBL" id="CP016397">
    <property type="protein sequence ID" value="ASQ46172.1"/>
    <property type="molecule type" value="Genomic_DNA"/>
</dbReference>
<dbReference type="RefSeq" id="WP_094091151.1">
    <property type="nucleotide sequence ID" value="NZ_CP016397.1"/>
</dbReference>
<reference evidence="2" key="1">
    <citation type="submission" date="2016-07" db="EMBL/GenBank/DDBJ databases">
        <authorList>
            <person name="Florea S."/>
            <person name="Webb J.S."/>
            <person name="Jaromczyk J."/>
            <person name="Schardl C.L."/>
        </authorList>
    </citation>
    <scope>NUCLEOTIDE SEQUENCE [LARGE SCALE GENOMIC DNA]</scope>
    <source>
        <strain evidence="2">CDC-D5610</strain>
    </source>
</reference>
<organism evidence="1 2">
    <name type="scientific">Legionella clemsonensis</name>
    <dbReference type="NCBI Taxonomy" id="1867846"/>
    <lineage>
        <taxon>Bacteria</taxon>
        <taxon>Pseudomonadati</taxon>
        <taxon>Pseudomonadota</taxon>
        <taxon>Gammaproteobacteria</taxon>
        <taxon>Legionellales</taxon>
        <taxon>Legionellaceae</taxon>
        <taxon>Legionella</taxon>
    </lineage>
</organism>
<proteinExistence type="predicted"/>
<dbReference type="Proteomes" id="UP000201728">
    <property type="component" value="Chromosome"/>
</dbReference>
<dbReference type="OrthoDB" id="5654048at2"/>
<sequence>MKMKHELNEILEEFPLPNELTTQLFNELEDRLDQRNFVMSSRFFYYNYRLEWLKKRLAEATVIGNQNTVQKILQHYPEWLIEKRKTLEDKSGRVFFNLSIWEYTLWALDVRYMAPMMLDCIPDGERGNAIHQELAKQLAKVETQGVTYQLNGQSYHERHYDFAILPALANYNLNYSRWNEKSRKEFWCTTIGELQWLLPAHIAQHYCDYENGFNPTPTFKNEKFTRSLRYYNGISGNYENWYSPRSKTEGLGINFAISPVFLYPKEITGAFDMLEDFWVSVDIRALTVLQETRLDDWKLLKERLQGSLLFDCKN</sequence>